<gene>
    <name evidence="2" type="ORF">TGP89_299570</name>
</gene>
<dbReference type="AlphaFoldDB" id="A0A086J6P6"/>
<dbReference type="EMBL" id="AEYI02002577">
    <property type="protein sequence ID" value="KFG27814.1"/>
    <property type="molecule type" value="Genomic_DNA"/>
</dbReference>
<evidence type="ECO:0000313" key="2">
    <source>
        <dbReference type="EMBL" id="KFG27814.1"/>
    </source>
</evidence>
<evidence type="ECO:0000313" key="3">
    <source>
        <dbReference type="Proteomes" id="UP000028828"/>
    </source>
</evidence>
<dbReference type="OrthoDB" id="10392943at2759"/>
<protein>
    <submittedName>
        <fullName evidence="2">Toxoplasma gondii family B protein</fullName>
    </submittedName>
</protein>
<feature type="chain" id="PRO_5001808055" evidence="1">
    <location>
        <begin position="21"/>
        <end position="150"/>
    </location>
</feature>
<reference evidence="2 3" key="1">
    <citation type="submission" date="2014-03" db="EMBL/GenBank/DDBJ databases">
        <authorList>
            <person name="Sibley D."/>
            <person name="Venepally P."/>
            <person name="Karamycheva S."/>
            <person name="Hadjithomas M."/>
            <person name="Khan A."/>
            <person name="Brunk B."/>
            <person name="Roos D."/>
            <person name="Caler E."/>
            <person name="Lorenzi H."/>
        </authorList>
    </citation>
    <scope>NUCLEOTIDE SEQUENCE [LARGE SCALE GENOMIC DNA]</scope>
    <source>
        <strain evidence="3">p89</strain>
    </source>
</reference>
<dbReference type="Proteomes" id="UP000028828">
    <property type="component" value="Unassembled WGS sequence"/>
</dbReference>
<dbReference type="VEuPathDB" id="ToxoDB:TGP89_299570"/>
<feature type="signal peptide" evidence="1">
    <location>
        <begin position="1"/>
        <end position="20"/>
    </location>
</feature>
<sequence length="150" mass="15560">MIVNTCSATMLALFIEFLCALSNGSSESKAMTTEEVTSSAPAVTTGATLAEVKNEDSATALKKLSRTRQSPIQKKTAAIHCKKTVTVTTAGVLLTAVVGMLMASGKLRQRLHATLNKAGGEIEGNTMRRLAEGGGDGGKCVSLAITSESR</sequence>
<evidence type="ECO:0000256" key="1">
    <source>
        <dbReference type="SAM" id="SignalP"/>
    </source>
</evidence>
<comment type="caution">
    <text evidence="2">The sequence shown here is derived from an EMBL/GenBank/DDBJ whole genome shotgun (WGS) entry which is preliminary data.</text>
</comment>
<organism evidence="2 3">
    <name type="scientific">Toxoplasma gondii p89</name>
    <dbReference type="NCBI Taxonomy" id="943119"/>
    <lineage>
        <taxon>Eukaryota</taxon>
        <taxon>Sar</taxon>
        <taxon>Alveolata</taxon>
        <taxon>Apicomplexa</taxon>
        <taxon>Conoidasida</taxon>
        <taxon>Coccidia</taxon>
        <taxon>Eucoccidiorida</taxon>
        <taxon>Eimeriorina</taxon>
        <taxon>Sarcocystidae</taxon>
        <taxon>Toxoplasma</taxon>
    </lineage>
</organism>
<proteinExistence type="predicted"/>
<keyword evidence="1" id="KW-0732">Signal</keyword>
<accession>A0A086J6P6</accession>
<name>A0A086J6P6_TOXGO</name>